<dbReference type="SUPFAM" id="SSF81383">
    <property type="entry name" value="F-box domain"/>
    <property type="match status" value="1"/>
</dbReference>
<evidence type="ECO:0000256" key="3">
    <source>
        <dbReference type="ARBA" id="ARBA00022737"/>
    </source>
</evidence>
<dbReference type="InterPro" id="IPR050995">
    <property type="entry name" value="WD-F-box_domain-protein"/>
</dbReference>
<organism evidence="8">
    <name type="scientific">Chaetomium thermophilum (strain DSM 1495 / CBS 144.50 / IMI 039719)</name>
    <name type="common">Thermochaetoides thermophila</name>
    <dbReference type="NCBI Taxonomy" id="759272"/>
    <lineage>
        <taxon>Eukaryota</taxon>
        <taxon>Fungi</taxon>
        <taxon>Dikarya</taxon>
        <taxon>Ascomycota</taxon>
        <taxon>Pezizomycotina</taxon>
        <taxon>Sordariomycetes</taxon>
        <taxon>Sordariomycetidae</taxon>
        <taxon>Sordariales</taxon>
        <taxon>Chaetomiaceae</taxon>
        <taxon>Thermochaetoides</taxon>
    </lineage>
</organism>
<dbReference type="PROSITE" id="PS50082">
    <property type="entry name" value="WD_REPEATS_2"/>
    <property type="match status" value="4"/>
</dbReference>
<feature type="repeat" description="WD" evidence="4">
    <location>
        <begin position="374"/>
        <end position="417"/>
    </location>
</feature>
<dbReference type="EMBL" id="GL988040">
    <property type="protein sequence ID" value="EGS22444.1"/>
    <property type="molecule type" value="Genomic_DNA"/>
</dbReference>
<dbReference type="OMA" id="HSKGIAC"/>
<dbReference type="SMART" id="SM00256">
    <property type="entry name" value="FBOX"/>
    <property type="match status" value="1"/>
</dbReference>
<keyword evidence="8" id="KW-1185">Reference proteome</keyword>
<dbReference type="PROSITE" id="PS50181">
    <property type="entry name" value="FBOX"/>
    <property type="match status" value="1"/>
</dbReference>
<dbReference type="RefSeq" id="XP_006692463.1">
    <property type="nucleotide sequence ID" value="XM_006692400.1"/>
</dbReference>
<name>G0S361_CHATD</name>
<dbReference type="PROSITE" id="PS00678">
    <property type="entry name" value="WD_REPEATS_1"/>
    <property type="match status" value="1"/>
</dbReference>
<dbReference type="GeneID" id="18256017"/>
<feature type="repeat" description="WD" evidence="4">
    <location>
        <begin position="536"/>
        <end position="575"/>
    </location>
</feature>
<dbReference type="SMART" id="SM00320">
    <property type="entry name" value="WD40"/>
    <property type="match status" value="6"/>
</dbReference>
<dbReference type="Proteomes" id="UP000008066">
    <property type="component" value="Unassembled WGS sequence"/>
</dbReference>
<dbReference type="InterPro" id="IPR020472">
    <property type="entry name" value="WD40_PAC1"/>
</dbReference>
<feature type="region of interest" description="Disordered" evidence="5">
    <location>
        <begin position="852"/>
        <end position="882"/>
    </location>
</feature>
<feature type="compositionally biased region" description="Low complexity" evidence="5">
    <location>
        <begin position="210"/>
        <end position="230"/>
    </location>
</feature>
<dbReference type="OrthoDB" id="19711at2759"/>
<feature type="region of interest" description="Disordered" evidence="5">
    <location>
        <begin position="622"/>
        <end position="657"/>
    </location>
</feature>
<comment type="similarity">
    <text evidence="1">Belongs to the WD repeat MET30/SCONB/SCON-2 family.</text>
</comment>
<feature type="repeat" description="WD" evidence="4">
    <location>
        <begin position="334"/>
        <end position="373"/>
    </location>
</feature>
<keyword evidence="2 4" id="KW-0853">WD repeat</keyword>
<evidence type="ECO:0000259" key="6">
    <source>
        <dbReference type="PROSITE" id="PS50181"/>
    </source>
</evidence>
<dbReference type="InterPro" id="IPR001810">
    <property type="entry name" value="F-box_dom"/>
</dbReference>
<evidence type="ECO:0000256" key="4">
    <source>
        <dbReference type="PROSITE-ProRule" id="PRU00221"/>
    </source>
</evidence>
<dbReference type="SUPFAM" id="SSF50978">
    <property type="entry name" value="WD40 repeat-like"/>
    <property type="match status" value="1"/>
</dbReference>
<evidence type="ECO:0000256" key="2">
    <source>
        <dbReference type="ARBA" id="ARBA00022574"/>
    </source>
</evidence>
<evidence type="ECO:0000256" key="5">
    <source>
        <dbReference type="SAM" id="MobiDB-lite"/>
    </source>
</evidence>
<evidence type="ECO:0000313" key="7">
    <source>
        <dbReference type="EMBL" id="EGS22444.1"/>
    </source>
</evidence>
<dbReference type="HOGENOM" id="CLU_000288_103_0_1"/>
<dbReference type="InterPro" id="IPR015943">
    <property type="entry name" value="WD40/YVTN_repeat-like_dom_sf"/>
</dbReference>
<evidence type="ECO:0000256" key="1">
    <source>
        <dbReference type="ARBA" id="ARBA00007968"/>
    </source>
</evidence>
<feature type="compositionally biased region" description="Low complexity" evidence="5">
    <location>
        <begin position="714"/>
        <end position="734"/>
    </location>
</feature>
<gene>
    <name evidence="7" type="ORF">CTHT_0019790</name>
</gene>
<dbReference type="InterPro" id="IPR001680">
    <property type="entry name" value="WD40_rpt"/>
</dbReference>
<feature type="repeat" description="WD" evidence="4">
    <location>
        <begin position="496"/>
        <end position="535"/>
    </location>
</feature>
<dbReference type="Pfam" id="PF00400">
    <property type="entry name" value="WD40"/>
    <property type="match status" value="5"/>
</dbReference>
<dbReference type="PANTHER" id="PTHR14604">
    <property type="entry name" value="WD40 REPEAT PF20"/>
    <property type="match status" value="1"/>
</dbReference>
<feature type="compositionally biased region" description="Low complexity" evidence="5">
    <location>
        <begin position="261"/>
        <end position="275"/>
    </location>
</feature>
<dbReference type="InterPro" id="IPR019775">
    <property type="entry name" value="WD40_repeat_CS"/>
</dbReference>
<dbReference type="Pfam" id="PF12937">
    <property type="entry name" value="F-box-like"/>
    <property type="match status" value="1"/>
</dbReference>
<feature type="region of interest" description="Disordered" evidence="5">
    <location>
        <begin position="714"/>
        <end position="780"/>
    </location>
</feature>
<dbReference type="eggNOG" id="KOG0281">
    <property type="taxonomic scope" value="Eukaryota"/>
</dbReference>
<reference evidence="7 8" key="1">
    <citation type="journal article" date="2011" name="Cell">
        <title>Insight into structure and assembly of the nuclear pore complex by utilizing the genome of a eukaryotic thermophile.</title>
        <authorList>
            <person name="Amlacher S."/>
            <person name="Sarges P."/>
            <person name="Flemming D."/>
            <person name="van Noort V."/>
            <person name="Kunze R."/>
            <person name="Devos D.P."/>
            <person name="Arumugam M."/>
            <person name="Bork P."/>
            <person name="Hurt E."/>
        </authorList>
    </citation>
    <scope>NUCLEOTIDE SEQUENCE [LARGE SCALE GENOMIC DNA]</scope>
    <source>
        <strain evidence="8">DSM 1495 / CBS 144.50 / IMI 039719</strain>
    </source>
</reference>
<dbReference type="Gene3D" id="1.20.1280.50">
    <property type="match status" value="1"/>
</dbReference>
<feature type="compositionally biased region" description="Basic and acidic residues" evidence="5">
    <location>
        <begin position="250"/>
        <end position="259"/>
    </location>
</feature>
<accession>G0S361</accession>
<dbReference type="InterPro" id="IPR036322">
    <property type="entry name" value="WD40_repeat_dom_sf"/>
</dbReference>
<dbReference type="InterPro" id="IPR036047">
    <property type="entry name" value="F-box-like_dom_sf"/>
</dbReference>
<feature type="domain" description="F-box" evidence="6">
    <location>
        <begin position="97"/>
        <end position="143"/>
    </location>
</feature>
<evidence type="ECO:0000313" key="8">
    <source>
        <dbReference type="Proteomes" id="UP000008066"/>
    </source>
</evidence>
<feature type="region of interest" description="Disordered" evidence="5">
    <location>
        <begin position="167"/>
        <end position="193"/>
    </location>
</feature>
<dbReference type="Gene3D" id="2.130.10.10">
    <property type="entry name" value="YVTN repeat-like/Quinoprotein amine dehydrogenase"/>
    <property type="match status" value="2"/>
</dbReference>
<dbReference type="PROSITE" id="PS50294">
    <property type="entry name" value="WD_REPEATS_REGION"/>
    <property type="match status" value="3"/>
</dbReference>
<dbReference type="AlphaFoldDB" id="G0S361"/>
<proteinExistence type="inferred from homology"/>
<dbReference type="PRINTS" id="PR00320">
    <property type="entry name" value="GPROTEINBRPT"/>
</dbReference>
<dbReference type="PANTHER" id="PTHR14604:SF4">
    <property type="entry name" value="F-BOX DOMAIN-CONTAINING PROTEIN"/>
    <property type="match status" value="1"/>
</dbReference>
<dbReference type="KEGG" id="cthr:CTHT_0019790"/>
<dbReference type="CDD" id="cd00200">
    <property type="entry name" value="WD40"/>
    <property type="match status" value="1"/>
</dbReference>
<feature type="region of interest" description="Disordered" evidence="5">
    <location>
        <begin position="210"/>
        <end position="279"/>
    </location>
</feature>
<feature type="compositionally biased region" description="Low complexity" evidence="5">
    <location>
        <begin position="862"/>
        <end position="882"/>
    </location>
</feature>
<sequence length="1033" mass="113431">MAAGFTAQPDEGYSEDPLTALSLAASSANSLTKSREGGGLAALAASRGGNDFPQWMLDHLSELPISRKTELVMALLNELPTRVVSQIVNQLSPRLYIDFVSYLPPEVCLKILGYLDPVSLINVAQCCRAWYDLALDRKLWEQLYYLEGWKVLPDEMARAEAEMNGRFAGSDRSGVRRTSSEEDGNSVKKRAISHSPKLDADIDMEMADVESSIPRESSSDSRMSGMSGHSIFGGYQTPGGQGIVSGSKNKMADKGKGKELASCPSSSAPSSISAARLSGPRPRIEKSTLWVWDTGSKRYRLNWKYLYSMRRRLEANWERGKYTNFQFPHPDHPEEGHGECVYTIQYNSQYLVSGSRDRTIKIWDMKTKRCLRTLRKHQGSVLCLQFDSDPEEDIIVSGSSDSDVIIWKFSTGQEVQILKHAHRESVLNVRFDKRVLVTCSKDKTIKVFNRRPLRYGDLGYQPVDPVGRLVKDPANSIPMSPEDYPVIPPWTMIGVLEGHNAAVNAVQVHGREVVSASGDRHIKIWDWPKQTCVRTILAHNKGIACVQYDGRRIVSGSSDNEVKVFDRQSGVEVASLRSHTNLVRTVHAGFGDLPYSVEDDLREARRVDEEYWKAFEQGLLDDSQRSRQGRRQGNAGSRRPQDIRAIGASLPPGGGGGKYGRIVSGSYDASIIVWRRDKEGVWKDQHHFKQEDAALNALRQHWARQAMLQQQQQAYQAAQQQQQQQAGGQRRGAAPPSTTPLAPGGTPSLAVDATLPPTGTIASQSNQPGHNSTPTASFVGHSPLQPIYQIIDNAVQNGPQALLEAIATHPAILQQRTYVNSAIDRLPDPVSRSQLRQAYSGAIIRAQFQHVQQNREELQTQTEGTPAPASTSAAGPGSSQSADIPVAVAASSTHPGSPAMHPYHNLTPAQIAAAEAHQAHSFFPDRRFIPPPPPALAPVNLAGPNPLASHAAIAPAALVSPHVAAAPALQHHPHIAQPPLEMPDTGNPARVFKLQYDARRIICCSQRSVIVGWDFCNGDPELEEASRFFGPIE</sequence>
<protein>
    <recommendedName>
        <fullName evidence="6">F-box domain-containing protein</fullName>
    </recommendedName>
</protein>
<feature type="compositionally biased region" description="Polar residues" evidence="5">
    <location>
        <begin position="760"/>
        <end position="776"/>
    </location>
</feature>
<dbReference type="STRING" id="759272.G0S361"/>
<keyword evidence="3" id="KW-0677">Repeat</keyword>